<feature type="transmembrane region" description="Helical" evidence="1">
    <location>
        <begin position="55"/>
        <end position="76"/>
    </location>
</feature>
<dbReference type="Proteomes" id="UP000799118">
    <property type="component" value="Unassembled WGS sequence"/>
</dbReference>
<keyword evidence="1" id="KW-0472">Membrane</keyword>
<feature type="transmembrane region" description="Helical" evidence="1">
    <location>
        <begin position="96"/>
        <end position="118"/>
    </location>
</feature>
<evidence type="ECO:0000313" key="3">
    <source>
        <dbReference type="EMBL" id="KAE9401217.1"/>
    </source>
</evidence>
<dbReference type="OrthoDB" id="3265526at2759"/>
<feature type="transmembrane region" description="Helical" evidence="1">
    <location>
        <begin position="165"/>
        <end position="184"/>
    </location>
</feature>
<reference evidence="3" key="1">
    <citation type="journal article" date="2019" name="Environ. Microbiol.">
        <title>Fungal ecological strategies reflected in gene transcription - a case study of two litter decomposers.</title>
        <authorList>
            <person name="Barbi F."/>
            <person name="Kohler A."/>
            <person name="Barry K."/>
            <person name="Baskaran P."/>
            <person name="Daum C."/>
            <person name="Fauchery L."/>
            <person name="Ihrmark K."/>
            <person name="Kuo A."/>
            <person name="LaButti K."/>
            <person name="Lipzen A."/>
            <person name="Morin E."/>
            <person name="Grigoriev I.V."/>
            <person name="Henrissat B."/>
            <person name="Lindahl B."/>
            <person name="Martin F."/>
        </authorList>
    </citation>
    <scope>NUCLEOTIDE SEQUENCE</scope>
    <source>
        <strain evidence="3">JB14</strain>
    </source>
</reference>
<dbReference type="InterPro" id="IPR045339">
    <property type="entry name" value="DUF6534"/>
</dbReference>
<evidence type="ECO:0000256" key="1">
    <source>
        <dbReference type="SAM" id="Phobius"/>
    </source>
</evidence>
<sequence>MSVTTGAPAPVFDVKLSFGPMLIGVFLNMILYGVLINQAYFYFQTYKSDAGWIQILVVYLFVIETANTAIDMAMMYQPLIAGYGTQQAVENFPTLFMTEPIIIVLISTPIQCFFAWRIQKITNTYWIPIVIVVLSMASTAGGFITGVKIAIIKLFIKKPELHWPALLWFLPSCAADLLITATLVRGLSQRKTGFTTTDSMIDKLIRLTVQTGMLTAICAIGDVIFFLVLPHTALNFLWDLSLSKLYTNCLMSTLNARATLLNGTQHANVSSAGRNPSSSRDAYIRRQRFVGNSQHDTSSIMSAPQLYYELENAKTLEAASGTSPRGHRIADPESGITVTKVYHRKA</sequence>
<keyword evidence="1" id="KW-0812">Transmembrane</keyword>
<feature type="transmembrane region" description="Helical" evidence="1">
    <location>
        <begin position="204"/>
        <end position="229"/>
    </location>
</feature>
<name>A0A6A4HWB0_9AGAR</name>
<feature type="domain" description="DUF6534" evidence="2">
    <location>
        <begin position="172"/>
        <end position="258"/>
    </location>
</feature>
<keyword evidence="4" id="KW-1185">Reference proteome</keyword>
<organism evidence="3 4">
    <name type="scientific">Gymnopus androsaceus JB14</name>
    <dbReference type="NCBI Taxonomy" id="1447944"/>
    <lineage>
        <taxon>Eukaryota</taxon>
        <taxon>Fungi</taxon>
        <taxon>Dikarya</taxon>
        <taxon>Basidiomycota</taxon>
        <taxon>Agaricomycotina</taxon>
        <taxon>Agaricomycetes</taxon>
        <taxon>Agaricomycetidae</taxon>
        <taxon>Agaricales</taxon>
        <taxon>Marasmiineae</taxon>
        <taxon>Omphalotaceae</taxon>
        <taxon>Gymnopus</taxon>
    </lineage>
</organism>
<feature type="transmembrane region" description="Helical" evidence="1">
    <location>
        <begin position="125"/>
        <end position="145"/>
    </location>
</feature>
<keyword evidence="1" id="KW-1133">Transmembrane helix</keyword>
<evidence type="ECO:0000259" key="2">
    <source>
        <dbReference type="Pfam" id="PF20152"/>
    </source>
</evidence>
<proteinExistence type="predicted"/>
<gene>
    <name evidence="3" type="ORF">BT96DRAFT_612723</name>
</gene>
<protein>
    <recommendedName>
        <fullName evidence="2">DUF6534 domain-containing protein</fullName>
    </recommendedName>
</protein>
<dbReference type="Pfam" id="PF20152">
    <property type="entry name" value="DUF6534"/>
    <property type="match status" value="1"/>
</dbReference>
<dbReference type="EMBL" id="ML769448">
    <property type="protein sequence ID" value="KAE9401217.1"/>
    <property type="molecule type" value="Genomic_DNA"/>
</dbReference>
<evidence type="ECO:0000313" key="4">
    <source>
        <dbReference type="Proteomes" id="UP000799118"/>
    </source>
</evidence>
<dbReference type="PANTHER" id="PTHR40465">
    <property type="entry name" value="CHROMOSOME 1, WHOLE GENOME SHOTGUN SEQUENCE"/>
    <property type="match status" value="1"/>
</dbReference>
<feature type="transmembrane region" description="Helical" evidence="1">
    <location>
        <begin position="20"/>
        <end position="43"/>
    </location>
</feature>
<dbReference type="AlphaFoldDB" id="A0A6A4HWB0"/>
<dbReference type="PANTHER" id="PTHR40465:SF1">
    <property type="entry name" value="DUF6534 DOMAIN-CONTAINING PROTEIN"/>
    <property type="match status" value="1"/>
</dbReference>
<accession>A0A6A4HWB0</accession>